<name>A0A839Z9Y0_9HYPH</name>
<dbReference type="RefSeq" id="WP_183189692.1">
    <property type="nucleotide sequence ID" value="NZ_JACICD010000003.1"/>
</dbReference>
<comment type="caution">
    <text evidence="1">The sequence shown here is derived from an EMBL/GenBank/DDBJ whole genome shotgun (WGS) entry which is preliminary data.</text>
</comment>
<accession>A0A839Z9Y0</accession>
<dbReference type="Proteomes" id="UP000533469">
    <property type="component" value="Unassembled WGS sequence"/>
</dbReference>
<reference evidence="1 2" key="1">
    <citation type="submission" date="2020-08" db="EMBL/GenBank/DDBJ databases">
        <title>Genomic Encyclopedia of Type Strains, Phase IV (KMG-IV): sequencing the most valuable type-strain genomes for metagenomic binning, comparative biology and taxonomic classification.</title>
        <authorList>
            <person name="Goeker M."/>
        </authorList>
    </citation>
    <scope>NUCLEOTIDE SEQUENCE [LARGE SCALE GENOMIC DNA]</scope>
    <source>
        <strain evidence="1 2">DSM 5895</strain>
    </source>
</reference>
<keyword evidence="2" id="KW-1185">Reference proteome</keyword>
<organism evidence="1 2">
    <name type="scientific">Ancylobacter tetraedralis</name>
    <dbReference type="NCBI Taxonomy" id="217068"/>
    <lineage>
        <taxon>Bacteria</taxon>
        <taxon>Pseudomonadati</taxon>
        <taxon>Pseudomonadota</taxon>
        <taxon>Alphaproteobacteria</taxon>
        <taxon>Hyphomicrobiales</taxon>
        <taxon>Xanthobacteraceae</taxon>
        <taxon>Ancylobacter</taxon>
    </lineage>
</organism>
<proteinExistence type="predicted"/>
<sequence length="242" mass="26094">MKQAIDIEDLLVWAYRDMEADKVAGMGWTGPGDLASSWGAVDRASVLGAVVRVSPYELLPGDCDDAAMVHDAVMALDAAFAAIDADTGTTMVLDRAMIEGEGGRVEEFPGERARITGADGMVTLARKITISVHLLLHARSSTRPDCYADVARRRGRPSRDGEIAPGLTFAEMMHARAVYAVWHAALGILATDLTDRLTRWAPQGPKVSDSPWLLRTGRVLEAVSSDNSAAGKPLKAKRKRRV</sequence>
<protein>
    <submittedName>
        <fullName evidence="1">Uncharacterized protein</fullName>
    </submittedName>
</protein>
<dbReference type="AlphaFoldDB" id="A0A839Z9Y0"/>
<gene>
    <name evidence="1" type="ORF">FHS55_002138</name>
</gene>
<dbReference type="EMBL" id="JACICD010000003">
    <property type="protein sequence ID" value="MBB3771539.1"/>
    <property type="molecule type" value="Genomic_DNA"/>
</dbReference>
<evidence type="ECO:0000313" key="2">
    <source>
        <dbReference type="Proteomes" id="UP000533469"/>
    </source>
</evidence>
<evidence type="ECO:0000313" key="1">
    <source>
        <dbReference type="EMBL" id="MBB3771539.1"/>
    </source>
</evidence>